<dbReference type="RefSeq" id="WP_188432867.1">
    <property type="nucleotide sequence ID" value="NZ_BMEX01000009.1"/>
</dbReference>
<name>A0ABQ1GWN1_9BACL</name>
<sequence length="116" mass="13289">MCPFCHPMTFPGQQVILRNEHCLFLQMPQLVLTSSGVIIPRRHRETVFDLTPEEWTATQSLLQNAKRLIDEQYSPDGYNVGWNCRETGGQSVPHAHLHAFPRFSDEPHAGKGIRYC</sequence>
<evidence type="ECO:0000313" key="3">
    <source>
        <dbReference type="EMBL" id="GGA50922.1"/>
    </source>
</evidence>
<keyword evidence="4" id="KW-1185">Reference proteome</keyword>
<organism evidence="3 4">
    <name type="scientific">Kroppenstedtia guangzhouensis</name>
    <dbReference type="NCBI Taxonomy" id="1274356"/>
    <lineage>
        <taxon>Bacteria</taxon>
        <taxon>Bacillati</taxon>
        <taxon>Bacillota</taxon>
        <taxon>Bacilli</taxon>
        <taxon>Bacillales</taxon>
        <taxon>Thermoactinomycetaceae</taxon>
        <taxon>Kroppenstedtia</taxon>
    </lineage>
</organism>
<dbReference type="SUPFAM" id="SSF54197">
    <property type="entry name" value="HIT-like"/>
    <property type="match status" value="1"/>
</dbReference>
<protein>
    <submittedName>
        <fullName evidence="3">HIT family protein</fullName>
    </submittedName>
</protein>
<proteinExistence type="predicted"/>
<dbReference type="Proteomes" id="UP000617979">
    <property type="component" value="Unassembled WGS sequence"/>
</dbReference>
<dbReference type="InterPro" id="IPR052908">
    <property type="entry name" value="AP-4-A_phosphorylase"/>
</dbReference>
<accession>A0ABQ1GWN1</accession>
<reference evidence="4" key="1">
    <citation type="journal article" date="2019" name="Int. J. Syst. Evol. Microbiol.">
        <title>The Global Catalogue of Microorganisms (GCM) 10K type strain sequencing project: providing services to taxonomists for standard genome sequencing and annotation.</title>
        <authorList>
            <consortium name="The Broad Institute Genomics Platform"/>
            <consortium name="The Broad Institute Genome Sequencing Center for Infectious Disease"/>
            <person name="Wu L."/>
            <person name="Ma J."/>
        </authorList>
    </citation>
    <scope>NUCLEOTIDE SEQUENCE [LARGE SCALE GENOMIC DNA]</scope>
    <source>
        <strain evidence="4">CGMCC 1.12404</strain>
    </source>
</reference>
<dbReference type="Pfam" id="PF01230">
    <property type="entry name" value="HIT"/>
    <property type="match status" value="1"/>
</dbReference>
<evidence type="ECO:0000256" key="1">
    <source>
        <dbReference type="PROSITE-ProRule" id="PRU00464"/>
    </source>
</evidence>
<dbReference type="PROSITE" id="PS51084">
    <property type="entry name" value="HIT_2"/>
    <property type="match status" value="1"/>
</dbReference>
<evidence type="ECO:0000313" key="4">
    <source>
        <dbReference type="Proteomes" id="UP000617979"/>
    </source>
</evidence>
<comment type="caution">
    <text evidence="3">The sequence shown here is derived from an EMBL/GenBank/DDBJ whole genome shotgun (WGS) entry which is preliminary data.</text>
</comment>
<evidence type="ECO:0000259" key="2">
    <source>
        <dbReference type="PROSITE" id="PS51084"/>
    </source>
</evidence>
<feature type="short sequence motif" description="Histidine triad motif" evidence="1">
    <location>
        <begin position="94"/>
        <end position="98"/>
    </location>
</feature>
<dbReference type="PANTHER" id="PTHR42997">
    <property type="entry name" value="HIT FAMILY HYDROLASE"/>
    <property type="match status" value="1"/>
</dbReference>
<dbReference type="Gene3D" id="3.30.428.10">
    <property type="entry name" value="HIT-like"/>
    <property type="match status" value="1"/>
</dbReference>
<dbReference type="PANTHER" id="PTHR42997:SF1">
    <property type="entry name" value="AP-4-A PHOSPHORYLASE"/>
    <property type="match status" value="1"/>
</dbReference>
<dbReference type="InterPro" id="IPR036265">
    <property type="entry name" value="HIT-like_sf"/>
</dbReference>
<dbReference type="EMBL" id="BMEX01000009">
    <property type="protein sequence ID" value="GGA50922.1"/>
    <property type="molecule type" value="Genomic_DNA"/>
</dbReference>
<gene>
    <name evidence="3" type="ORF">GCM10007416_25120</name>
</gene>
<dbReference type="InterPro" id="IPR011146">
    <property type="entry name" value="HIT-like"/>
</dbReference>
<feature type="domain" description="HIT" evidence="2">
    <location>
        <begin position="3"/>
        <end position="109"/>
    </location>
</feature>